<keyword evidence="3" id="KW-1185">Reference proteome</keyword>
<dbReference type="PRINTS" id="PR00598">
    <property type="entry name" value="HTHMARR"/>
</dbReference>
<accession>A0AAE3W7Z7</accession>
<dbReference type="Pfam" id="PF12802">
    <property type="entry name" value="MarR_2"/>
    <property type="match status" value="1"/>
</dbReference>
<dbReference type="Proteomes" id="UP001240236">
    <property type="component" value="Unassembled WGS sequence"/>
</dbReference>
<name>A0AAE3W7Z7_9ACTN</name>
<dbReference type="InterPro" id="IPR036388">
    <property type="entry name" value="WH-like_DNA-bd_sf"/>
</dbReference>
<evidence type="ECO:0000259" key="1">
    <source>
        <dbReference type="PROSITE" id="PS50995"/>
    </source>
</evidence>
<dbReference type="GO" id="GO:0003677">
    <property type="term" value="F:DNA binding"/>
    <property type="evidence" value="ECO:0007669"/>
    <property type="project" value="UniProtKB-KW"/>
</dbReference>
<dbReference type="InterPro" id="IPR039422">
    <property type="entry name" value="MarR/SlyA-like"/>
</dbReference>
<dbReference type="Gene3D" id="1.10.10.10">
    <property type="entry name" value="Winged helix-like DNA-binding domain superfamily/Winged helix DNA-binding domain"/>
    <property type="match status" value="1"/>
</dbReference>
<organism evidence="2 3">
    <name type="scientific">Catenuloplanes indicus</name>
    <dbReference type="NCBI Taxonomy" id="137267"/>
    <lineage>
        <taxon>Bacteria</taxon>
        <taxon>Bacillati</taxon>
        <taxon>Actinomycetota</taxon>
        <taxon>Actinomycetes</taxon>
        <taxon>Micromonosporales</taxon>
        <taxon>Micromonosporaceae</taxon>
        <taxon>Catenuloplanes</taxon>
    </lineage>
</organism>
<dbReference type="EMBL" id="JAUSUZ010000001">
    <property type="protein sequence ID" value="MDQ0371513.1"/>
    <property type="molecule type" value="Genomic_DNA"/>
</dbReference>
<dbReference type="PANTHER" id="PTHR33164:SF43">
    <property type="entry name" value="HTH-TYPE TRANSCRIPTIONAL REPRESSOR YETL"/>
    <property type="match status" value="1"/>
</dbReference>
<dbReference type="SMART" id="SM00347">
    <property type="entry name" value="HTH_MARR"/>
    <property type="match status" value="1"/>
</dbReference>
<dbReference type="AlphaFoldDB" id="A0AAE3W7Z7"/>
<keyword evidence="2" id="KW-0238">DNA-binding</keyword>
<gene>
    <name evidence="2" type="ORF">J2S42_008182</name>
</gene>
<dbReference type="SUPFAM" id="SSF46785">
    <property type="entry name" value="Winged helix' DNA-binding domain"/>
    <property type="match status" value="1"/>
</dbReference>
<dbReference type="InterPro" id="IPR036390">
    <property type="entry name" value="WH_DNA-bd_sf"/>
</dbReference>
<protein>
    <submittedName>
        <fullName evidence="2">DNA-binding MarR family transcriptional regulator</fullName>
    </submittedName>
</protein>
<proteinExistence type="predicted"/>
<dbReference type="PROSITE" id="PS50995">
    <property type="entry name" value="HTH_MARR_2"/>
    <property type="match status" value="1"/>
</dbReference>
<dbReference type="GO" id="GO:0003700">
    <property type="term" value="F:DNA-binding transcription factor activity"/>
    <property type="evidence" value="ECO:0007669"/>
    <property type="project" value="InterPro"/>
</dbReference>
<dbReference type="GO" id="GO:0006950">
    <property type="term" value="P:response to stress"/>
    <property type="evidence" value="ECO:0007669"/>
    <property type="project" value="TreeGrafter"/>
</dbReference>
<dbReference type="RefSeq" id="WP_307248345.1">
    <property type="nucleotide sequence ID" value="NZ_JAUSUZ010000001.1"/>
</dbReference>
<dbReference type="PANTHER" id="PTHR33164">
    <property type="entry name" value="TRANSCRIPTIONAL REGULATOR, MARR FAMILY"/>
    <property type="match status" value="1"/>
</dbReference>
<comment type="caution">
    <text evidence="2">The sequence shown here is derived from an EMBL/GenBank/DDBJ whole genome shotgun (WGS) entry which is preliminary data.</text>
</comment>
<evidence type="ECO:0000313" key="2">
    <source>
        <dbReference type="EMBL" id="MDQ0371513.1"/>
    </source>
</evidence>
<evidence type="ECO:0000313" key="3">
    <source>
        <dbReference type="Proteomes" id="UP001240236"/>
    </source>
</evidence>
<dbReference type="InterPro" id="IPR000835">
    <property type="entry name" value="HTH_MarR-typ"/>
</dbReference>
<reference evidence="2 3" key="1">
    <citation type="submission" date="2023-07" db="EMBL/GenBank/DDBJ databases">
        <title>Sequencing the genomes of 1000 actinobacteria strains.</title>
        <authorList>
            <person name="Klenk H.-P."/>
        </authorList>
    </citation>
    <scope>NUCLEOTIDE SEQUENCE [LARGE SCALE GENOMIC DNA]</scope>
    <source>
        <strain evidence="2 3">DSM 44709</strain>
    </source>
</reference>
<sequence>MSEHPSAAGDLAWAVHHLAVAAAELDAAVARRMGLTAGDYLALKHLSISGEPMGPVELGRLLGVTSGAATGLVDRLEQRGFAKRRPHLTDRRRQTVAITPYARQRLVDELRPLADDIADAAAALTDRQRRTVTDTLGRLAGLHRRHAR</sequence>
<feature type="domain" description="HTH marR-type" evidence="1">
    <location>
        <begin position="8"/>
        <end position="141"/>
    </location>
</feature>